<evidence type="ECO:0000313" key="2">
    <source>
        <dbReference type="EMBL" id="PAP77285.1"/>
    </source>
</evidence>
<feature type="signal peptide" evidence="1">
    <location>
        <begin position="1"/>
        <end position="17"/>
    </location>
</feature>
<evidence type="ECO:0000313" key="3">
    <source>
        <dbReference type="Proteomes" id="UP000216339"/>
    </source>
</evidence>
<evidence type="ECO:0000256" key="1">
    <source>
        <dbReference type="SAM" id="SignalP"/>
    </source>
</evidence>
<name>A0A271J2T9_9BACT</name>
<dbReference type="Proteomes" id="UP000216339">
    <property type="component" value="Unassembled WGS sequence"/>
</dbReference>
<protein>
    <recommendedName>
        <fullName evidence="4">Tetratricopeptide repeat protein</fullName>
    </recommendedName>
</protein>
<organism evidence="2 3">
    <name type="scientific">Rubrivirga marina</name>
    <dbReference type="NCBI Taxonomy" id="1196024"/>
    <lineage>
        <taxon>Bacteria</taxon>
        <taxon>Pseudomonadati</taxon>
        <taxon>Rhodothermota</taxon>
        <taxon>Rhodothermia</taxon>
        <taxon>Rhodothermales</taxon>
        <taxon>Rubricoccaceae</taxon>
        <taxon>Rubrivirga</taxon>
    </lineage>
</organism>
<keyword evidence="1" id="KW-0732">Signal</keyword>
<feature type="chain" id="PRO_5012786467" description="Tetratricopeptide repeat protein" evidence="1">
    <location>
        <begin position="18"/>
        <end position="478"/>
    </location>
</feature>
<dbReference type="OrthoDB" id="1522899at2"/>
<comment type="caution">
    <text evidence="2">The sequence shown here is derived from an EMBL/GenBank/DDBJ whole genome shotgun (WGS) entry which is preliminary data.</text>
</comment>
<keyword evidence="3" id="KW-1185">Reference proteome</keyword>
<accession>A0A271J2T9</accession>
<dbReference type="EMBL" id="MQWD01000001">
    <property type="protein sequence ID" value="PAP77285.1"/>
    <property type="molecule type" value="Genomic_DNA"/>
</dbReference>
<sequence>MRPTRLALFLLAFGVFAACSAPPSTGGNVSRDDTPFVPDTPTAYGPGDYCADTYVLIQETTRANFSLGSEYYRNGDYCAAYPYITWLLENEPLFTGEDPDDRNYLRMASIYEDFAAQVDSTNRTEKVAYLDSALASRAAGVEAMRAQNIAYDPYLRDLREGFFFFQNSAYYDDAAERQFDAFNRAFEAQPDSLEDWYIVQLFNASADEFGAEQPNPDRAEFIRQIAAALDDAALQQSYTQYADYIETDPAEQGGVSVGSDEAVEALIADLRGGSIGDQEALQLLGVVLQQPDRLEALGEDVAEIRSQILRLDVITSQVDNPRTLLALAFQAYRDGESGRGNDLFNRAITNAQSNAQRADFFYSRGVSAYGSSSDFNRALEYFPNHGPSLYRRAGLIAQSVGRPSSLRGRFAYWCLADIYRNVAASSSSAEIAASARRAAAGYERAGPSRDQYFLEGFSPGQSVSASLGAYGSCTTRVR</sequence>
<dbReference type="RefSeq" id="WP_095510950.1">
    <property type="nucleotide sequence ID" value="NZ_MQWD01000001.1"/>
</dbReference>
<dbReference type="AlphaFoldDB" id="A0A271J2T9"/>
<dbReference type="PROSITE" id="PS51257">
    <property type="entry name" value="PROKAR_LIPOPROTEIN"/>
    <property type="match status" value="1"/>
</dbReference>
<proteinExistence type="predicted"/>
<reference evidence="2 3" key="1">
    <citation type="submission" date="2016-11" db="EMBL/GenBank/DDBJ databases">
        <title>Study of marine rhodopsin-containing bacteria.</title>
        <authorList>
            <person name="Yoshizawa S."/>
            <person name="Kumagai Y."/>
            <person name="Kogure K."/>
        </authorList>
    </citation>
    <scope>NUCLEOTIDE SEQUENCE [LARGE SCALE GENOMIC DNA]</scope>
    <source>
        <strain evidence="2 3">SAORIC-28</strain>
    </source>
</reference>
<gene>
    <name evidence="2" type="ORF">BSZ37_12990</name>
</gene>
<evidence type="ECO:0008006" key="4">
    <source>
        <dbReference type="Google" id="ProtNLM"/>
    </source>
</evidence>